<feature type="compositionally biased region" description="Low complexity" evidence="1">
    <location>
        <begin position="22"/>
        <end position="32"/>
    </location>
</feature>
<dbReference type="EMBL" id="JASPKY010000296">
    <property type="protein sequence ID" value="KAK9710248.1"/>
    <property type="molecule type" value="Genomic_DNA"/>
</dbReference>
<proteinExistence type="predicted"/>
<feature type="region of interest" description="Disordered" evidence="1">
    <location>
        <begin position="1"/>
        <end position="49"/>
    </location>
</feature>
<accession>A0AAW1JY34</accession>
<comment type="caution">
    <text evidence="2">The sequence shown here is derived from an EMBL/GenBank/DDBJ whole genome shotgun (WGS) entry which is preliminary data.</text>
</comment>
<feature type="compositionally biased region" description="Polar residues" evidence="1">
    <location>
        <begin position="33"/>
        <end position="45"/>
    </location>
</feature>
<name>A0AAW1JY34_POPJA</name>
<keyword evidence="3" id="KW-1185">Reference proteome</keyword>
<evidence type="ECO:0000313" key="3">
    <source>
        <dbReference type="Proteomes" id="UP001458880"/>
    </source>
</evidence>
<evidence type="ECO:0000256" key="1">
    <source>
        <dbReference type="SAM" id="MobiDB-lite"/>
    </source>
</evidence>
<organism evidence="2 3">
    <name type="scientific">Popillia japonica</name>
    <name type="common">Japanese beetle</name>
    <dbReference type="NCBI Taxonomy" id="7064"/>
    <lineage>
        <taxon>Eukaryota</taxon>
        <taxon>Metazoa</taxon>
        <taxon>Ecdysozoa</taxon>
        <taxon>Arthropoda</taxon>
        <taxon>Hexapoda</taxon>
        <taxon>Insecta</taxon>
        <taxon>Pterygota</taxon>
        <taxon>Neoptera</taxon>
        <taxon>Endopterygota</taxon>
        <taxon>Coleoptera</taxon>
        <taxon>Polyphaga</taxon>
        <taxon>Scarabaeiformia</taxon>
        <taxon>Scarabaeidae</taxon>
        <taxon>Rutelinae</taxon>
        <taxon>Popillia</taxon>
    </lineage>
</organism>
<protein>
    <submittedName>
        <fullName evidence="2">Uncharacterized protein</fullName>
    </submittedName>
</protein>
<sequence>MSEFCEVNQVDPYHTSHDSDADSNYSQSSSDSENAVNLQNDNNEGQPLEYGKKALAKSRRMEFYAMKCHNIQDAFLNSLISANEVKRR</sequence>
<reference evidence="2 3" key="1">
    <citation type="journal article" date="2024" name="BMC Genomics">
        <title>De novo assembly and annotation of Popillia japonica's genome with initial clues to its potential as an invasive pest.</title>
        <authorList>
            <person name="Cucini C."/>
            <person name="Boschi S."/>
            <person name="Funari R."/>
            <person name="Cardaioli E."/>
            <person name="Iannotti N."/>
            <person name="Marturano G."/>
            <person name="Paoli F."/>
            <person name="Bruttini M."/>
            <person name="Carapelli A."/>
            <person name="Frati F."/>
            <person name="Nardi F."/>
        </authorList>
    </citation>
    <scope>NUCLEOTIDE SEQUENCE [LARGE SCALE GENOMIC DNA]</scope>
    <source>
        <strain evidence="2">DMR45628</strain>
    </source>
</reference>
<dbReference type="AlphaFoldDB" id="A0AAW1JY34"/>
<dbReference type="Proteomes" id="UP001458880">
    <property type="component" value="Unassembled WGS sequence"/>
</dbReference>
<evidence type="ECO:0000313" key="2">
    <source>
        <dbReference type="EMBL" id="KAK9710248.1"/>
    </source>
</evidence>
<gene>
    <name evidence="2" type="ORF">QE152_g26126</name>
</gene>